<dbReference type="EMBL" id="CP000493">
    <property type="protein sequence ID" value="ABM80803.1"/>
    <property type="molecule type" value="Genomic_DNA"/>
</dbReference>
<dbReference type="InterPro" id="IPR006677">
    <property type="entry name" value="tRNA_intron_Endonuc_cat-like"/>
</dbReference>
<keyword evidence="3" id="KW-1185">Reference proteome</keyword>
<dbReference type="SUPFAM" id="SSF53032">
    <property type="entry name" value="tRNA-intron endonuclease catalytic domain-like"/>
    <property type="match status" value="1"/>
</dbReference>
<dbReference type="InterPro" id="IPR011856">
    <property type="entry name" value="tRNA_endonuc-like_dom_sf"/>
</dbReference>
<proteinExistence type="predicted"/>
<dbReference type="GeneID" id="4782045"/>
<dbReference type="Proteomes" id="UP000002593">
    <property type="component" value="Chromosome"/>
</dbReference>
<dbReference type="Pfam" id="PF01974">
    <property type="entry name" value="tRNA_int_endo"/>
    <property type="match status" value="1"/>
</dbReference>
<evidence type="ECO:0000313" key="3">
    <source>
        <dbReference type="Proteomes" id="UP000002593"/>
    </source>
</evidence>
<protein>
    <recommendedName>
        <fullName evidence="1">tRNA intron endonuclease catalytic domain-containing protein</fullName>
    </recommendedName>
</protein>
<gene>
    <name evidence="2" type="ordered locus">Hbut_0955</name>
</gene>
<dbReference type="GO" id="GO:0006388">
    <property type="term" value="P:tRNA splicing, via endonucleolytic cleavage and ligation"/>
    <property type="evidence" value="ECO:0007669"/>
    <property type="project" value="InterPro"/>
</dbReference>
<dbReference type="EnsemblBacteria" id="ABM80803">
    <property type="protein sequence ID" value="ABM80803"/>
    <property type="gene ID" value="Hbut_0955"/>
</dbReference>
<dbReference type="AlphaFoldDB" id="A2BLE2"/>
<dbReference type="KEGG" id="hbu:Hbut_0955"/>
<accession>A2BLE2</accession>
<evidence type="ECO:0000259" key="1">
    <source>
        <dbReference type="Pfam" id="PF01974"/>
    </source>
</evidence>
<dbReference type="Gene3D" id="3.40.1350.10">
    <property type="match status" value="1"/>
</dbReference>
<evidence type="ECO:0000313" key="2">
    <source>
        <dbReference type="EMBL" id="ABM80803.1"/>
    </source>
</evidence>
<dbReference type="OrthoDB" id="46045at2157"/>
<sequence length="182" mass="21366">MHRGEKKIAIVVEEGVELLQRYLPKRATPSEVEPVEALYLLYTEAARLYDEQGRMLNFEQLMRMLTILNPYAWVEFEVYLDLRRRGRIPVPGPRSHTFLLRRSKRDTKYTHYILVLEENRPVSLSLINSFVEEALKNNWEPILAIVDRYGDITYYSVTLFHPQPARTMQHAGENTSRTTQGI</sequence>
<dbReference type="RefSeq" id="WP_011822121.1">
    <property type="nucleotide sequence ID" value="NC_008818.1"/>
</dbReference>
<dbReference type="GO" id="GO:0000213">
    <property type="term" value="F:tRNA-intron lyase activity"/>
    <property type="evidence" value="ECO:0007669"/>
    <property type="project" value="InterPro"/>
</dbReference>
<dbReference type="STRING" id="415426.Hbut_0955"/>
<dbReference type="HOGENOM" id="CLU_1478971_0_0_2"/>
<dbReference type="GO" id="GO:0003676">
    <property type="term" value="F:nucleic acid binding"/>
    <property type="evidence" value="ECO:0007669"/>
    <property type="project" value="InterPro"/>
</dbReference>
<name>A2BLE2_HYPBU</name>
<dbReference type="InterPro" id="IPR036167">
    <property type="entry name" value="tRNA_intron_Endo_cat-like_sf"/>
</dbReference>
<organism evidence="2 3">
    <name type="scientific">Hyperthermus butylicus (strain DSM 5456 / JCM 9403 / PLM1-5)</name>
    <dbReference type="NCBI Taxonomy" id="415426"/>
    <lineage>
        <taxon>Archaea</taxon>
        <taxon>Thermoproteota</taxon>
        <taxon>Thermoprotei</taxon>
        <taxon>Desulfurococcales</taxon>
        <taxon>Pyrodictiaceae</taxon>
        <taxon>Hyperthermus</taxon>
    </lineage>
</organism>
<reference evidence="2 3" key="1">
    <citation type="journal article" date="2007" name="Archaea">
        <title>The genome of Hyperthermus butylicus: a sulfur-reducing, peptide fermenting, neutrophilic Crenarchaeote growing up to 108 degrees C.</title>
        <authorList>
            <person name="Brugger K."/>
            <person name="Chen L."/>
            <person name="Stark M."/>
            <person name="Zibat A."/>
            <person name="Redder P."/>
            <person name="Ruepp A."/>
            <person name="Awayez M."/>
            <person name="She Q."/>
            <person name="Garrett R.A."/>
            <person name="Klenk H.P."/>
        </authorList>
    </citation>
    <scope>NUCLEOTIDE SEQUENCE [LARGE SCALE GENOMIC DNA]</scope>
    <source>
        <strain evidence="3">DSM 5456 / JCM 9403 / PLM1-5</strain>
    </source>
</reference>
<dbReference type="eggNOG" id="arCOG01701">
    <property type="taxonomic scope" value="Archaea"/>
</dbReference>
<feature type="domain" description="tRNA intron endonuclease catalytic" evidence="1">
    <location>
        <begin position="73"/>
        <end position="154"/>
    </location>
</feature>